<organism evidence="1 2">
    <name type="scientific">Zancudomyces culisetae</name>
    <name type="common">Gut fungus</name>
    <name type="synonym">Smittium culisetae</name>
    <dbReference type="NCBI Taxonomy" id="1213189"/>
    <lineage>
        <taxon>Eukaryota</taxon>
        <taxon>Fungi</taxon>
        <taxon>Fungi incertae sedis</taxon>
        <taxon>Zoopagomycota</taxon>
        <taxon>Kickxellomycotina</taxon>
        <taxon>Harpellomycetes</taxon>
        <taxon>Harpellales</taxon>
        <taxon>Legeriomycetaceae</taxon>
        <taxon>Zancudomyces</taxon>
    </lineage>
</organism>
<evidence type="ECO:0000313" key="2">
    <source>
        <dbReference type="Proteomes" id="UP000188320"/>
    </source>
</evidence>
<keyword evidence="2" id="KW-1185">Reference proteome</keyword>
<dbReference type="Proteomes" id="UP000188320">
    <property type="component" value="Unassembled WGS sequence"/>
</dbReference>
<proteinExistence type="predicted"/>
<sequence length="54" mass="5953">MRGLVGNLTRAFSGLTINRTSIGAQSSFHTCSKLRGLEEFFEGNQSLPKDKIHT</sequence>
<protein>
    <submittedName>
        <fullName evidence="1">Uncharacterized protein</fullName>
    </submittedName>
</protein>
<dbReference type="OrthoDB" id="270763at2759"/>
<dbReference type="AlphaFoldDB" id="A0A1R1PGW8"/>
<accession>A0A1R1PGW8</accession>
<gene>
    <name evidence="1" type="ORF">AX774_g6347</name>
</gene>
<feature type="non-terminal residue" evidence="1">
    <location>
        <position position="54"/>
    </location>
</feature>
<reference evidence="2" key="1">
    <citation type="submission" date="2017-01" db="EMBL/GenBank/DDBJ databases">
        <authorList>
            <person name="Wang Y."/>
            <person name="White M."/>
            <person name="Kvist S."/>
            <person name="Moncalvo J.-M."/>
        </authorList>
    </citation>
    <scope>NUCLEOTIDE SEQUENCE [LARGE SCALE GENOMIC DNA]</scope>
    <source>
        <strain evidence="2">COL-18-3</strain>
    </source>
</reference>
<comment type="caution">
    <text evidence="1">The sequence shown here is derived from an EMBL/GenBank/DDBJ whole genome shotgun (WGS) entry which is preliminary data.</text>
</comment>
<name>A0A1R1PGW8_ZANCU</name>
<dbReference type="EMBL" id="LSSK01001256">
    <property type="protein sequence ID" value="OMH80221.1"/>
    <property type="molecule type" value="Genomic_DNA"/>
</dbReference>
<evidence type="ECO:0000313" key="1">
    <source>
        <dbReference type="EMBL" id="OMH80221.1"/>
    </source>
</evidence>